<sequence length="194" mass="21325">MGKTLKSHNVVSVGSDNGLWKHQTQSRKKCQRLHTHSVVVAAVKSSQVIPAASTDPNEKECLTLTFREAYGVLGKPMLGILVVCILWTAWLICVALAPNQAANWLMGTEGYDNGQFWLIIDTNPAMIKIGAAGLVFVNMCYVYVVVKIQLTTQGRASGLSNRLMDAYFKFSVQNSVCGIHFVSWKQAKVMGTMD</sequence>
<reference evidence="2 3" key="1">
    <citation type="journal article" date="2017" name="Genome Biol. Evol.">
        <title>Phytophthora megakarya and P. palmivora, closely related causal agents of cacao black pod rot, underwent increases in genome sizes and gene numbers by different mechanisms.</title>
        <authorList>
            <person name="Ali S.S."/>
            <person name="Shao J."/>
            <person name="Lary D.J."/>
            <person name="Kronmiller B."/>
            <person name="Shen D."/>
            <person name="Strem M.D."/>
            <person name="Amoako-Attah I."/>
            <person name="Akrofi A.Y."/>
            <person name="Begoude B.A."/>
            <person name="Ten Hoopen G.M."/>
            <person name="Coulibaly K."/>
            <person name="Kebe B.I."/>
            <person name="Melnick R.L."/>
            <person name="Guiltinan M.J."/>
            <person name="Tyler B.M."/>
            <person name="Meinhardt L.W."/>
            <person name="Bailey B.A."/>
        </authorList>
    </citation>
    <scope>NUCLEOTIDE SEQUENCE [LARGE SCALE GENOMIC DNA]</scope>
    <source>
        <strain evidence="3">sbr112.9</strain>
    </source>
</reference>
<evidence type="ECO:0000313" key="3">
    <source>
        <dbReference type="Proteomes" id="UP000237271"/>
    </source>
</evidence>
<keyword evidence="1" id="KW-0472">Membrane</keyword>
<dbReference type="OrthoDB" id="118477at2759"/>
<evidence type="ECO:0000313" key="2">
    <source>
        <dbReference type="EMBL" id="POM57546.1"/>
    </source>
</evidence>
<protein>
    <submittedName>
        <fullName evidence="2">Uncharacterized protein</fullName>
    </submittedName>
</protein>
<dbReference type="EMBL" id="NCKW01020653">
    <property type="protein sequence ID" value="POM57546.1"/>
    <property type="molecule type" value="Genomic_DNA"/>
</dbReference>
<dbReference type="AlphaFoldDB" id="A0A2P4WW69"/>
<dbReference type="Proteomes" id="UP000237271">
    <property type="component" value="Unassembled WGS sequence"/>
</dbReference>
<proteinExistence type="predicted"/>
<feature type="transmembrane region" description="Helical" evidence="1">
    <location>
        <begin position="125"/>
        <end position="146"/>
    </location>
</feature>
<keyword evidence="1" id="KW-0812">Transmembrane</keyword>
<organism evidence="2 3">
    <name type="scientific">Phytophthora palmivora</name>
    <dbReference type="NCBI Taxonomy" id="4796"/>
    <lineage>
        <taxon>Eukaryota</taxon>
        <taxon>Sar</taxon>
        <taxon>Stramenopiles</taxon>
        <taxon>Oomycota</taxon>
        <taxon>Peronosporomycetes</taxon>
        <taxon>Peronosporales</taxon>
        <taxon>Peronosporaceae</taxon>
        <taxon>Phytophthora</taxon>
    </lineage>
</organism>
<feature type="transmembrane region" description="Helical" evidence="1">
    <location>
        <begin position="77"/>
        <end position="97"/>
    </location>
</feature>
<accession>A0A2P4WW69</accession>
<name>A0A2P4WW69_9STRA</name>
<keyword evidence="1" id="KW-1133">Transmembrane helix</keyword>
<gene>
    <name evidence="2" type="ORF">PHPALM_37923</name>
</gene>
<evidence type="ECO:0000256" key="1">
    <source>
        <dbReference type="SAM" id="Phobius"/>
    </source>
</evidence>
<keyword evidence="3" id="KW-1185">Reference proteome</keyword>
<comment type="caution">
    <text evidence="2">The sequence shown here is derived from an EMBL/GenBank/DDBJ whole genome shotgun (WGS) entry which is preliminary data.</text>
</comment>